<organism evidence="1 2">
    <name type="scientific">Desulfohalobium retbaense (strain ATCC 49708 / DSM 5692 / JCM 16813 / HR100)</name>
    <dbReference type="NCBI Taxonomy" id="485915"/>
    <lineage>
        <taxon>Bacteria</taxon>
        <taxon>Pseudomonadati</taxon>
        <taxon>Thermodesulfobacteriota</taxon>
        <taxon>Desulfovibrionia</taxon>
        <taxon>Desulfovibrionales</taxon>
        <taxon>Desulfohalobiaceae</taxon>
        <taxon>Desulfohalobium</taxon>
    </lineage>
</organism>
<dbReference type="HOGENOM" id="CLU_1178711_0_0_7"/>
<keyword evidence="2" id="KW-1185">Reference proteome</keyword>
<evidence type="ECO:0000313" key="1">
    <source>
        <dbReference type="EMBL" id="ACV68719.1"/>
    </source>
</evidence>
<proteinExistence type="predicted"/>
<dbReference type="eggNOG" id="ENOG5034BZ6">
    <property type="taxonomic scope" value="Bacteria"/>
</dbReference>
<reference evidence="2" key="1">
    <citation type="submission" date="2009-09" db="EMBL/GenBank/DDBJ databases">
        <title>The complete chromosome of Desulfohalobium retbaense DSM 5692.</title>
        <authorList>
            <consortium name="US DOE Joint Genome Institute (JGI-PGF)"/>
            <person name="Lucas S."/>
            <person name="Copeland A."/>
            <person name="Lapidus A."/>
            <person name="Glavina del Rio T."/>
            <person name="Dalin E."/>
            <person name="Tice H."/>
            <person name="Bruce D."/>
            <person name="Goodwin L."/>
            <person name="Pitluck S."/>
            <person name="Kyrpides N."/>
            <person name="Mavromatis K."/>
            <person name="Ivanova N."/>
            <person name="Mikhailova N."/>
            <person name="Munk A.C."/>
            <person name="Brettin T."/>
            <person name="Detter J.C."/>
            <person name="Han C."/>
            <person name="Tapia R."/>
            <person name="Larimer F."/>
            <person name="Land M."/>
            <person name="Hauser L."/>
            <person name="Markowitz V."/>
            <person name="Cheng J.-F."/>
            <person name="Hugenholtz P."/>
            <person name="Woyke T."/>
            <person name="Wu D."/>
            <person name="Spring S."/>
            <person name="Klenk H.-P."/>
            <person name="Eisen J.A."/>
        </authorList>
    </citation>
    <scope>NUCLEOTIDE SEQUENCE [LARGE SCALE GENOMIC DNA]</scope>
    <source>
        <strain evidence="2">DSM 5692</strain>
    </source>
</reference>
<dbReference type="KEGG" id="drt:Dret_1432"/>
<sequence>MRRNISPVSKTLEREIVACYLGMDIQIRRGCSYAVIDAHGLLQASGWLENPVHQAPTLVRQWLPHGLQAVGLDAPRQPLPGPRHWYWQRNSGQWIPRTTQKGWGRHCEVVISAHGLGRPQWTPVRGQAPEWMERGFALFEVLGHLVATEEVFPSAAYLQLQDNRDVSLWIDFSACAPGPKDMLDAWVAAAVLREWAEGRGEAVGNGDGLGRIILPRPLAPPVVTGVLHWPAAGGV</sequence>
<dbReference type="AlphaFoldDB" id="C8X2S2"/>
<dbReference type="EMBL" id="CP001734">
    <property type="protein sequence ID" value="ACV68719.1"/>
    <property type="molecule type" value="Genomic_DNA"/>
</dbReference>
<reference evidence="1 2" key="2">
    <citation type="journal article" date="2010" name="Stand. Genomic Sci.">
        <title>Complete genome sequence of Desulfohalobium retbaense type strain (HR(100)).</title>
        <authorList>
            <person name="Spring S."/>
            <person name="Nolan M."/>
            <person name="Lapidus A."/>
            <person name="Glavina Del Rio T."/>
            <person name="Copeland A."/>
            <person name="Tice H."/>
            <person name="Cheng J.F."/>
            <person name="Lucas S."/>
            <person name="Land M."/>
            <person name="Chen F."/>
            <person name="Bruce D."/>
            <person name="Goodwin L."/>
            <person name="Pitluck S."/>
            <person name="Ivanova N."/>
            <person name="Mavromatis K."/>
            <person name="Mikhailova N."/>
            <person name="Pati A."/>
            <person name="Chen A."/>
            <person name="Palaniappan K."/>
            <person name="Hauser L."/>
            <person name="Chang Y.J."/>
            <person name="Jeffries C.D."/>
            <person name="Munk C."/>
            <person name="Kiss H."/>
            <person name="Chain P."/>
            <person name="Han C."/>
            <person name="Brettin T."/>
            <person name="Detter J.C."/>
            <person name="Schuler E."/>
            <person name="Goker M."/>
            <person name="Rohde M."/>
            <person name="Bristow J."/>
            <person name="Eisen J.A."/>
            <person name="Markowitz V."/>
            <person name="Hugenholtz P."/>
            <person name="Kyrpides N.C."/>
            <person name="Klenk H.P."/>
        </authorList>
    </citation>
    <scope>NUCLEOTIDE SEQUENCE [LARGE SCALE GENOMIC DNA]</scope>
    <source>
        <strain evidence="1 2">DSM 5692</strain>
    </source>
</reference>
<dbReference type="Proteomes" id="UP000001052">
    <property type="component" value="Chromosome"/>
</dbReference>
<accession>C8X2S2</accession>
<name>C8X2S2_DESRD</name>
<protein>
    <submittedName>
        <fullName evidence="1">Uncharacterized protein</fullName>
    </submittedName>
</protein>
<gene>
    <name evidence="1" type="ordered locus">Dret_1432</name>
</gene>
<evidence type="ECO:0000313" key="2">
    <source>
        <dbReference type="Proteomes" id="UP000001052"/>
    </source>
</evidence>